<dbReference type="InterPro" id="IPR051908">
    <property type="entry name" value="Ribosomal_N-acetyltransferase"/>
</dbReference>
<dbReference type="Proteomes" id="UP001256588">
    <property type="component" value="Unassembled WGS sequence"/>
</dbReference>
<dbReference type="InterPro" id="IPR016181">
    <property type="entry name" value="Acyl_CoA_acyltransferase"/>
</dbReference>
<dbReference type="EMBL" id="JAVDWO010000005">
    <property type="protein sequence ID" value="MDR7192791.1"/>
    <property type="molecule type" value="Genomic_DNA"/>
</dbReference>
<dbReference type="SUPFAM" id="SSF55729">
    <property type="entry name" value="Acyl-CoA N-acyltransferases (Nat)"/>
    <property type="match status" value="1"/>
</dbReference>
<comment type="caution">
    <text evidence="2">The sequence shown here is derived from an EMBL/GenBank/DDBJ whole genome shotgun (WGS) entry which is preliminary data.</text>
</comment>
<dbReference type="InterPro" id="IPR000182">
    <property type="entry name" value="GNAT_dom"/>
</dbReference>
<gene>
    <name evidence="2" type="ORF">J2W68_001507</name>
</gene>
<name>A0ABU1XXI7_9GAMM</name>
<dbReference type="Gene3D" id="3.40.630.30">
    <property type="match status" value="1"/>
</dbReference>
<evidence type="ECO:0000313" key="2">
    <source>
        <dbReference type="EMBL" id="MDR7192791.1"/>
    </source>
</evidence>
<reference evidence="2 3" key="1">
    <citation type="submission" date="2023-07" db="EMBL/GenBank/DDBJ databases">
        <title>Sorghum-associated microbial communities from plants grown in Nebraska, USA.</title>
        <authorList>
            <person name="Schachtman D."/>
        </authorList>
    </citation>
    <scope>NUCLEOTIDE SEQUENCE [LARGE SCALE GENOMIC DNA]</scope>
    <source>
        <strain evidence="2 3">4099</strain>
    </source>
</reference>
<feature type="domain" description="N-acetyltransferase" evidence="1">
    <location>
        <begin position="7"/>
        <end position="133"/>
    </location>
</feature>
<sequence length="161" mass="17147">MRDIDCHLFASLFTAPVIMRHVGRPLAPGAVSTAFDAVLAEMDRVPACRLYWTLATRDGADVGLISLSTGPGIGLAEMGIMLVSNAQGRGLAREACTALLAEVFRTSLVCSVLLRHRRGNAAMAALAGRLGFQSPDVEGGLCQWRLELAGWEGLARPQPCE</sequence>
<proteinExistence type="predicted"/>
<protein>
    <submittedName>
        <fullName evidence="2">RimJ/RimL family protein N-acetyltransferase</fullName>
    </submittedName>
</protein>
<dbReference type="PANTHER" id="PTHR43441">
    <property type="entry name" value="RIBOSOMAL-PROTEIN-SERINE ACETYLTRANSFERASE"/>
    <property type="match status" value="1"/>
</dbReference>
<dbReference type="Pfam" id="PF13302">
    <property type="entry name" value="Acetyltransf_3"/>
    <property type="match status" value="1"/>
</dbReference>
<dbReference type="PANTHER" id="PTHR43441:SF2">
    <property type="entry name" value="FAMILY ACETYLTRANSFERASE, PUTATIVE (AFU_ORTHOLOGUE AFUA_7G00850)-RELATED"/>
    <property type="match status" value="1"/>
</dbReference>
<evidence type="ECO:0000259" key="1">
    <source>
        <dbReference type="Pfam" id="PF13302"/>
    </source>
</evidence>
<keyword evidence="3" id="KW-1185">Reference proteome</keyword>
<organism evidence="2 3">
    <name type="scientific">Luteimonas terrae</name>
    <dbReference type="NCBI Taxonomy" id="1530191"/>
    <lineage>
        <taxon>Bacteria</taxon>
        <taxon>Pseudomonadati</taxon>
        <taxon>Pseudomonadota</taxon>
        <taxon>Gammaproteobacteria</taxon>
        <taxon>Lysobacterales</taxon>
        <taxon>Lysobacteraceae</taxon>
        <taxon>Luteimonas</taxon>
    </lineage>
</organism>
<accession>A0ABU1XXI7</accession>
<evidence type="ECO:0000313" key="3">
    <source>
        <dbReference type="Proteomes" id="UP001256588"/>
    </source>
</evidence>